<gene>
    <name evidence="2" type="ORF">P4B07_30265</name>
</gene>
<dbReference type="Pfam" id="PF02518">
    <property type="entry name" value="HATPase_c"/>
    <property type="match status" value="1"/>
</dbReference>
<dbReference type="Proteomes" id="UP001214094">
    <property type="component" value="Plasmid unnamedB"/>
</dbReference>
<organism evidence="2 3">
    <name type="scientific">Ensifer adhaerens</name>
    <name type="common">Sinorhizobium morelense</name>
    <dbReference type="NCBI Taxonomy" id="106592"/>
    <lineage>
        <taxon>Bacteria</taxon>
        <taxon>Pseudomonadati</taxon>
        <taxon>Pseudomonadota</taxon>
        <taxon>Alphaproteobacteria</taxon>
        <taxon>Hyphomicrobiales</taxon>
        <taxon>Rhizobiaceae</taxon>
        <taxon>Sinorhizobium/Ensifer group</taxon>
        <taxon>Ensifer</taxon>
    </lineage>
</organism>
<name>A0ABY8HT73_ENSAD</name>
<protein>
    <recommendedName>
        <fullName evidence="1">Histidine kinase/HSP90-like ATPase domain-containing protein</fullName>
    </recommendedName>
</protein>
<dbReference type="Gene3D" id="3.30.565.10">
    <property type="entry name" value="Histidine kinase-like ATPase, C-terminal domain"/>
    <property type="match status" value="1"/>
</dbReference>
<evidence type="ECO:0000259" key="1">
    <source>
        <dbReference type="Pfam" id="PF02518"/>
    </source>
</evidence>
<reference evidence="2 3" key="1">
    <citation type="submission" date="2023-03" db="EMBL/GenBank/DDBJ databases">
        <title>Comparative genome and transcriptome analysis combination mining strategies for increasing vitamin B12 production of Ensifer adhaerens strain.</title>
        <authorList>
            <person name="Yongheng L."/>
        </authorList>
    </citation>
    <scope>NUCLEOTIDE SEQUENCE [LARGE SCALE GENOMIC DNA]</scope>
    <source>
        <strain evidence="2 3">Casida A-T305</strain>
        <plasmid evidence="2 3">unnamedB</plasmid>
    </source>
</reference>
<geneLocation type="plasmid" evidence="2 3">
    <name>unnamedB</name>
</geneLocation>
<keyword evidence="3" id="KW-1185">Reference proteome</keyword>
<sequence>MGLPICRSIVEAHGGRLWVANNEALGATVAFTLPVASTD</sequence>
<dbReference type="SUPFAM" id="SSF55874">
    <property type="entry name" value="ATPase domain of HSP90 chaperone/DNA topoisomerase II/histidine kinase"/>
    <property type="match status" value="1"/>
</dbReference>
<dbReference type="InterPro" id="IPR036890">
    <property type="entry name" value="HATPase_C_sf"/>
</dbReference>
<dbReference type="InterPro" id="IPR003594">
    <property type="entry name" value="HATPase_dom"/>
</dbReference>
<feature type="domain" description="Histidine kinase/HSP90-like ATPase" evidence="1">
    <location>
        <begin position="1"/>
        <end position="36"/>
    </location>
</feature>
<evidence type="ECO:0000313" key="3">
    <source>
        <dbReference type="Proteomes" id="UP001214094"/>
    </source>
</evidence>
<proteinExistence type="predicted"/>
<dbReference type="EMBL" id="CP121310">
    <property type="protein sequence ID" value="WFP95322.1"/>
    <property type="molecule type" value="Genomic_DNA"/>
</dbReference>
<evidence type="ECO:0000313" key="2">
    <source>
        <dbReference type="EMBL" id="WFP95322.1"/>
    </source>
</evidence>
<keyword evidence="2" id="KW-0614">Plasmid</keyword>
<accession>A0ABY8HT73</accession>